<keyword evidence="19" id="KW-1185">Reference proteome</keyword>
<dbReference type="InterPro" id="IPR015946">
    <property type="entry name" value="KH_dom-like_a/b"/>
</dbReference>
<dbReference type="InterPro" id="IPR036102">
    <property type="entry name" value="OsmC/Ohrsf"/>
</dbReference>
<evidence type="ECO:0000256" key="12">
    <source>
        <dbReference type="ARBA" id="ARBA00022989"/>
    </source>
</evidence>
<dbReference type="GO" id="GO:0015833">
    <property type="term" value="P:peptide transport"/>
    <property type="evidence" value="ECO:0007669"/>
    <property type="project" value="TreeGrafter"/>
</dbReference>
<evidence type="ECO:0000256" key="6">
    <source>
        <dbReference type="ARBA" id="ARBA00022692"/>
    </source>
</evidence>
<dbReference type="InterPro" id="IPR059000">
    <property type="entry name" value="ATPase_P-type_domA"/>
</dbReference>
<dbReference type="PANTHER" id="PTHR30290">
    <property type="entry name" value="PERIPLASMIC BINDING COMPONENT OF ABC TRANSPORTER"/>
    <property type="match status" value="1"/>
</dbReference>
<feature type="domain" description="P-type ATPase A" evidence="16">
    <location>
        <begin position="693"/>
        <end position="794"/>
    </location>
</feature>
<evidence type="ECO:0000256" key="3">
    <source>
        <dbReference type="ARBA" id="ARBA00006024"/>
    </source>
</evidence>
<evidence type="ECO:0000256" key="15">
    <source>
        <dbReference type="SAM" id="Phobius"/>
    </source>
</evidence>
<keyword evidence="13 15" id="KW-0472">Membrane</keyword>
<feature type="transmembrane region" description="Helical" evidence="15">
    <location>
        <begin position="846"/>
        <end position="869"/>
    </location>
</feature>
<evidence type="ECO:0000313" key="19">
    <source>
        <dbReference type="Proteomes" id="UP000648187"/>
    </source>
</evidence>
<dbReference type="InterPro" id="IPR008250">
    <property type="entry name" value="ATPase_P-typ_transduc_dom_A_sf"/>
</dbReference>
<evidence type="ECO:0000256" key="5">
    <source>
        <dbReference type="ARBA" id="ARBA00022475"/>
    </source>
</evidence>
<dbReference type="Pfam" id="PF00496">
    <property type="entry name" value="SBP_bac_5"/>
    <property type="match status" value="1"/>
</dbReference>
<keyword evidence="7" id="KW-0479">Metal-binding</keyword>
<dbReference type="Gene3D" id="3.10.105.10">
    <property type="entry name" value="Dipeptide-binding Protein, Domain 3"/>
    <property type="match status" value="1"/>
</dbReference>
<dbReference type="AlphaFoldDB" id="A0A835G3P4"/>
<keyword evidence="8" id="KW-0732">Signal</keyword>
<feature type="transmembrane region" description="Helical" evidence="15">
    <location>
        <begin position="815"/>
        <end position="834"/>
    </location>
</feature>
<evidence type="ECO:0000256" key="7">
    <source>
        <dbReference type="ARBA" id="ARBA00022723"/>
    </source>
</evidence>
<dbReference type="InterPro" id="IPR039424">
    <property type="entry name" value="SBP_5"/>
</dbReference>
<dbReference type="Pfam" id="PF00122">
    <property type="entry name" value="E1-E2_ATPase"/>
    <property type="match status" value="1"/>
</dbReference>
<keyword evidence="11" id="KW-1278">Translocase</keyword>
<evidence type="ECO:0000256" key="9">
    <source>
        <dbReference type="ARBA" id="ARBA00022741"/>
    </source>
</evidence>
<name>A0A835G3P4_SPOEX</name>
<organism evidence="18 19">
    <name type="scientific">Spodoptera exigua</name>
    <name type="common">Beet armyworm</name>
    <name type="synonym">Noctua fulgens</name>
    <dbReference type="NCBI Taxonomy" id="7107"/>
    <lineage>
        <taxon>Eukaryota</taxon>
        <taxon>Metazoa</taxon>
        <taxon>Ecdysozoa</taxon>
        <taxon>Arthropoda</taxon>
        <taxon>Hexapoda</taxon>
        <taxon>Insecta</taxon>
        <taxon>Pterygota</taxon>
        <taxon>Neoptera</taxon>
        <taxon>Endopterygota</taxon>
        <taxon>Lepidoptera</taxon>
        <taxon>Glossata</taxon>
        <taxon>Ditrysia</taxon>
        <taxon>Noctuoidea</taxon>
        <taxon>Noctuidae</taxon>
        <taxon>Amphipyrinae</taxon>
        <taxon>Spodoptera</taxon>
    </lineage>
</organism>
<dbReference type="GO" id="GO:0005886">
    <property type="term" value="C:plasma membrane"/>
    <property type="evidence" value="ECO:0007669"/>
    <property type="project" value="UniProtKB-SubCell"/>
</dbReference>
<dbReference type="SUPFAM" id="SSF81665">
    <property type="entry name" value="Calcium ATPase, transmembrane domain M"/>
    <property type="match status" value="1"/>
</dbReference>
<dbReference type="InterPro" id="IPR000914">
    <property type="entry name" value="SBP_5_dom"/>
</dbReference>
<dbReference type="FunFam" id="3.10.105.10:FF:000001">
    <property type="entry name" value="Oligopeptide ABC transporter, oligopeptide-binding protein"/>
    <property type="match status" value="1"/>
</dbReference>
<keyword evidence="10" id="KW-0067">ATP-binding</keyword>
<dbReference type="InterPro" id="IPR003718">
    <property type="entry name" value="OsmC/Ohr_fam"/>
</dbReference>
<dbReference type="GO" id="GO:1904680">
    <property type="term" value="F:peptide transmembrane transporter activity"/>
    <property type="evidence" value="ECO:0007669"/>
    <property type="project" value="TreeGrafter"/>
</dbReference>
<dbReference type="Gene3D" id="3.90.76.10">
    <property type="entry name" value="Dipeptide-binding Protein, Domain 1"/>
    <property type="match status" value="1"/>
</dbReference>
<evidence type="ECO:0000256" key="10">
    <source>
        <dbReference type="ARBA" id="ARBA00022840"/>
    </source>
</evidence>
<keyword evidence="4" id="KW-0813">Transport</keyword>
<evidence type="ECO:0000256" key="4">
    <source>
        <dbReference type="ARBA" id="ARBA00022448"/>
    </source>
</evidence>
<dbReference type="SUPFAM" id="SSF53850">
    <property type="entry name" value="Periplasmic binding protein-like II"/>
    <property type="match status" value="1"/>
</dbReference>
<evidence type="ECO:0000256" key="11">
    <source>
        <dbReference type="ARBA" id="ARBA00022967"/>
    </source>
</evidence>
<dbReference type="NCBIfam" id="TIGR01494">
    <property type="entry name" value="ATPase_P-type"/>
    <property type="match status" value="1"/>
</dbReference>
<evidence type="ECO:0000256" key="8">
    <source>
        <dbReference type="ARBA" id="ARBA00022729"/>
    </source>
</evidence>
<dbReference type="EMBL" id="JACKWZ010001060">
    <property type="protein sequence ID" value="KAF9404171.1"/>
    <property type="molecule type" value="Genomic_DNA"/>
</dbReference>
<dbReference type="FunFam" id="3.90.76.10:FF:000001">
    <property type="entry name" value="Oligopeptide ABC transporter substrate-binding protein"/>
    <property type="match status" value="1"/>
</dbReference>
<feature type="domain" description="Solute-binding protein family 5" evidence="17">
    <location>
        <begin position="120"/>
        <end position="504"/>
    </location>
</feature>
<comment type="caution">
    <text evidence="18">The sequence shown here is derived from an EMBL/GenBank/DDBJ whole genome shotgun (WGS) entry which is preliminary data.</text>
</comment>
<comment type="similarity">
    <text evidence="2">Belongs to the bacterial solute-binding protein 5 family.</text>
</comment>
<comment type="subcellular location">
    <subcellularLocation>
        <location evidence="1">Cell membrane</location>
        <topology evidence="1">Multi-pass membrane protein</topology>
    </subcellularLocation>
</comment>
<accession>A0A835G3P4</accession>
<keyword evidence="9" id="KW-0547">Nucleotide-binding</keyword>
<keyword evidence="6 15" id="KW-0812">Transmembrane</keyword>
<evidence type="ECO:0000256" key="2">
    <source>
        <dbReference type="ARBA" id="ARBA00005695"/>
    </source>
</evidence>
<dbReference type="GO" id="GO:0046872">
    <property type="term" value="F:metal ion binding"/>
    <property type="evidence" value="ECO:0007669"/>
    <property type="project" value="UniProtKB-KW"/>
</dbReference>
<dbReference type="Gene3D" id="3.40.190.10">
    <property type="entry name" value="Periplasmic binding protein-like II"/>
    <property type="match status" value="1"/>
</dbReference>
<comment type="similarity">
    <text evidence="3">Belongs to the cation transport ATPase (P-type) (TC 3.A.3) family. Type IB subfamily.</text>
</comment>
<dbReference type="SUPFAM" id="SSF82784">
    <property type="entry name" value="OsmC-like"/>
    <property type="match status" value="1"/>
</dbReference>
<sequence length="948" mass="105646">MSMEMLVASIGACGAYVYEKVLTNSQVEFDFKQVEISYERAETKPAKPLSRVEIVFSLRVAETDQGKAERALKLIAKNCPVMQSLDPEIVVVENEEDFTSFNAQNQVLEGLYQLNDQDETIPAVAKALPEISADKLTYTISLRADAKWSNGDPVTAQDFLYAWRRAVTPDTAPSYASLFVSSIKNADEIYQGKMKPEELGVEAPDEHTVVIHLIKPIPYFTSLLTFETFFPINEAFAEKQGSDYGTSSETTLYNGAFTLSGWEQNSDTWQYMKNPHYWDQENVKVDEIQTTVVKSTSTAVNLYQTDELDRVVLDGEFSKQYKNDAEFQNQNDTKMGYLRFNQGRGKLLKNTSLRQAISLAIDRKTFVENVLGDGSIAATGFIPQNFVQNPETGEDFRKESGVQQTFNKEAAQEALKKAKSELKQDEFNLVYLTKDTDTEKKTAEYLASQVNEVLPDVKFEITTLPSNNLQERYLAGDYDIAFGQWMPDFKDAITYLDMFTSDSGLNHVNYNSPAYDQLIEAAVNTDASDEGKRWSDLLQAEHILLAEDYAIAPIYQQQIALLQNPKVTGVVKHSFGSPYSFKYIQKTTKRRNYKMETTKTHTHDCTNKESHSHEHDHGKSPNISFITAMLLSGYHIILEGITDTVNESEKQKKFIPNVHILMTLAAFGAAIIAHFLEEYAEGRSKREITNLLKMNPTEARLIQPDGSVKIVDVSILKIGDKLQVLNGDQIATDGVIISGNTSIDESSINGESIPREKTVGDEVFGSTINGNGTFTMEVTKDSSETVFAKILQLVNQSQSNLSKTATKIQKLEPRYVTIVLIVVPLFIALGPFIFNWTWEESFYRGMVFLISASPCALAASAVPATLSAISNLAKRGVLFKGGSYLANLASIKAVAFDKTDSGEQTEQQFIDIVVAMEKTANHPLANAILEKFSAIEALNLNVDNQIGT</sequence>
<reference evidence="18" key="1">
    <citation type="submission" date="2020-08" db="EMBL/GenBank/DDBJ databases">
        <title>Spodoptera exigua strain:BAW_Kor-Di-RS1 Genome sequencing and assembly.</title>
        <authorList>
            <person name="Kim J."/>
            <person name="Nam H.Y."/>
            <person name="Kwon M."/>
            <person name="Choi J.H."/>
            <person name="Cho S.R."/>
            <person name="Kim G.-H."/>
        </authorList>
    </citation>
    <scope>NUCLEOTIDE SEQUENCE</scope>
    <source>
        <strain evidence="18">BAW_Kor-Di-RS1</strain>
        <tissue evidence="18">Whole-body</tissue>
    </source>
</reference>
<keyword evidence="12 15" id="KW-1133">Transmembrane helix</keyword>
<keyword evidence="5" id="KW-1003">Cell membrane</keyword>
<dbReference type="GO" id="GO:0005524">
    <property type="term" value="F:ATP binding"/>
    <property type="evidence" value="ECO:0007669"/>
    <property type="project" value="UniProtKB-KW"/>
</dbReference>
<dbReference type="Pfam" id="PF02566">
    <property type="entry name" value="OsmC"/>
    <property type="match status" value="1"/>
</dbReference>
<dbReference type="Gene3D" id="3.30.300.20">
    <property type="match status" value="1"/>
</dbReference>
<proteinExistence type="inferred from homology"/>
<dbReference type="Gene3D" id="2.70.150.10">
    <property type="entry name" value="Calcium-transporting ATPase, cytoplasmic transduction domain A"/>
    <property type="match status" value="1"/>
</dbReference>
<evidence type="ECO:0000313" key="18">
    <source>
        <dbReference type="EMBL" id="KAF9404171.1"/>
    </source>
</evidence>
<dbReference type="SUPFAM" id="SSF81653">
    <property type="entry name" value="Calcium ATPase, transduction domain A"/>
    <property type="match status" value="1"/>
</dbReference>
<evidence type="ECO:0000259" key="16">
    <source>
        <dbReference type="Pfam" id="PF00122"/>
    </source>
</evidence>
<evidence type="ECO:0000256" key="1">
    <source>
        <dbReference type="ARBA" id="ARBA00004651"/>
    </source>
</evidence>
<gene>
    <name evidence="18" type="ORF">HW555_014480</name>
</gene>
<dbReference type="PANTHER" id="PTHR30290:SF10">
    <property type="entry name" value="PERIPLASMIC OLIGOPEPTIDE-BINDING PROTEIN-RELATED"/>
    <property type="match status" value="1"/>
</dbReference>
<feature type="transmembrane region" description="Helical" evidence="15">
    <location>
        <begin position="658"/>
        <end position="676"/>
    </location>
</feature>
<evidence type="ECO:0000256" key="14">
    <source>
        <dbReference type="SAM" id="MobiDB-lite"/>
    </source>
</evidence>
<dbReference type="InterPro" id="IPR023298">
    <property type="entry name" value="ATPase_P-typ_TM_dom_sf"/>
</dbReference>
<dbReference type="Proteomes" id="UP000648187">
    <property type="component" value="Unassembled WGS sequence"/>
</dbReference>
<dbReference type="InterPro" id="IPR001757">
    <property type="entry name" value="P_typ_ATPase"/>
</dbReference>
<dbReference type="CDD" id="cd08504">
    <property type="entry name" value="PBP2_OppA"/>
    <property type="match status" value="1"/>
</dbReference>
<feature type="region of interest" description="Disordered" evidence="14">
    <location>
        <begin position="596"/>
        <end position="619"/>
    </location>
</feature>
<evidence type="ECO:0000256" key="13">
    <source>
        <dbReference type="ARBA" id="ARBA00023136"/>
    </source>
</evidence>
<dbReference type="FunFam" id="2.70.150.10:FF:000020">
    <property type="entry name" value="Copper-exporting P-type ATPase A"/>
    <property type="match status" value="1"/>
</dbReference>
<feature type="non-terminal residue" evidence="18">
    <location>
        <position position="948"/>
    </location>
</feature>
<evidence type="ECO:0000259" key="17">
    <source>
        <dbReference type="Pfam" id="PF00496"/>
    </source>
</evidence>
<protein>
    <submittedName>
        <fullName evidence="18">Uncharacterized protein</fullName>
    </submittedName>
</protein>
<dbReference type="GO" id="GO:0016887">
    <property type="term" value="F:ATP hydrolysis activity"/>
    <property type="evidence" value="ECO:0007669"/>
    <property type="project" value="InterPro"/>
</dbReference>